<dbReference type="KEGG" id="paby:Ga0080574_TMP1605"/>
<evidence type="ECO:0000256" key="2">
    <source>
        <dbReference type="HAMAP-Rule" id="MF_00048"/>
    </source>
</evidence>
<dbReference type="GO" id="GO:0004519">
    <property type="term" value="F:endonuclease activity"/>
    <property type="evidence" value="ECO:0007669"/>
    <property type="project" value="UniProtKB-KW"/>
</dbReference>
<accession>A0A1P8URC7</accession>
<dbReference type="RefSeq" id="WP_083716791.1">
    <property type="nucleotide sequence ID" value="NZ_CP015093.1"/>
</dbReference>
<dbReference type="GO" id="GO:0003676">
    <property type="term" value="F:nucleic acid binding"/>
    <property type="evidence" value="ECO:0007669"/>
    <property type="project" value="InterPro"/>
</dbReference>
<proteinExistence type="inferred from homology"/>
<dbReference type="EMBL" id="CP015093">
    <property type="protein sequence ID" value="APZ51939.1"/>
    <property type="molecule type" value="Genomic_DNA"/>
</dbReference>
<dbReference type="PANTHER" id="PTHR34039:SF1">
    <property type="entry name" value="UPF0102 PROTEIN YRAN"/>
    <property type="match status" value="1"/>
</dbReference>
<dbReference type="InterPro" id="IPR011335">
    <property type="entry name" value="Restrct_endonuc-II-like"/>
</dbReference>
<keyword evidence="4" id="KW-1185">Reference proteome</keyword>
<dbReference type="HAMAP" id="MF_00048">
    <property type="entry name" value="UPF0102"/>
    <property type="match status" value="1"/>
</dbReference>
<dbReference type="AlphaFoldDB" id="A0A1P8URC7"/>
<reference evidence="3 4" key="1">
    <citation type="submission" date="2016-04" db="EMBL/GenBank/DDBJ databases">
        <title>Deep-sea bacteria in the southern Pacific.</title>
        <authorList>
            <person name="Tang K."/>
        </authorList>
    </citation>
    <scope>NUCLEOTIDE SEQUENCE [LARGE SCALE GENOMIC DNA]</scope>
    <source>
        <strain evidence="3 4">JLT2014</strain>
    </source>
</reference>
<dbReference type="SUPFAM" id="SSF52980">
    <property type="entry name" value="Restriction endonuclease-like"/>
    <property type="match status" value="1"/>
</dbReference>
<dbReference type="PANTHER" id="PTHR34039">
    <property type="entry name" value="UPF0102 PROTEIN YRAN"/>
    <property type="match status" value="1"/>
</dbReference>
<comment type="similarity">
    <text evidence="1 2">Belongs to the UPF0102 family.</text>
</comment>
<sequence>MAQQLAFDFQAPPAAPVQPHEDGRRARAVRGSIGYHAGLSAEARIAQDYERRGYRVARRRWRGQGGEIDLILHDGEGLIFVEVKKSRSFDRALERLSQRQIARLLSAAEEFAGTQPRGSLTEMRFDVALMDGQGMIRVIENALTA</sequence>
<evidence type="ECO:0000256" key="1">
    <source>
        <dbReference type="ARBA" id="ARBA00006738"/>
    </source>
</evidence>
<keyword evidence="3" id="KW-0540">Nuclease</keyword>
<dbReference type="STRING" id="1250539.Ga0080574_TMP1605"/>
<organism evidence="3 4">
    <name type="scientific">Salipiger abyssi</name>
    <dbReference type="NCBI Taxonomy" id="1250539"/>
    <lineage>
        <taxon>Bacteria</taxon>
        <taxon>Pseudomonadati</taxon>
        <taxon>Pseudomonadota</taxon>
        <taxon>Alphaproteobacteria</taxon>
        <taxon>Rhodobacterales</taxon>
        <taxon>Roseobacteraceae</taxon>
        <taxon>Salipiger</taxon>
    </lineage>
</organism>
<dbReference type="InterPro" id="IPR003509">
    <property type="entry name" value="UPF0102_YraN-like"/>
</dbReference>
<name>A0A1P8URC7_9RHOB</name>
<dbReference type="Pfam" id="PF02021">
    <property type="entry name" value="UPF0102"/>
    <property type="match status" value="1"/>
</dbReference>
<protein>
    <recommendedName>
        <fullName evidence="2">UPF0102 protein Ga0080574_TMP1605</fullName>
    </recommendedName>
</protein>
<dbReference type="OrthoDB" id="9812968at2"/>
<keyword evidence="3" id="KW-0255">Endonuclease</keyword>
<gene>
    <name evidence="3" type="ORF">Ga0080574_TMP1605</name>
</gene>
<evidence type="ECO:0000313" key="3">
    <source>
        <dbReference type="EMBL" id="APZ51939.1"/>
    </source>
</evidence>
<dbReference type="InterPro" id="IPR011856">
    <property type="entry name" value="tRNA_endonuc-like_dom_sf"/>
</dbReference>
<evidence type="ECO:0000313" key="4">
    <source>
        <dbReference type="Proteomes" id="UP000187059"/>
    </source>
</evidence>
<keyword evidence="3" id="KW-0378">Hydrolase</keyword>
<dbReference type="Gene3D" id="3.40.1350.10">
    <property type="match status" value="1"/>
</dbReference>
<dbReference type="Proteomes" id="UP000187059">
    <property type="component" value="Chromosome"/>
</dbReference>